<dbReference type="Proteomes" id="UP001497512">
    <property type="component" value="Chromosome 13"/>
</dbReference>
<keyword evidence="2" id="KW-1185">Reference proteome</keyword>
<protein>
    <submittedName>
        <fullName evidence="1">Uncharacterized protein</fullName>
    </submittedName>
</protein>
<evidence type="ECO:0000313" key="1">
    <source>
        <dbReference type="EMBL" id="CAK9200894.1"/>
    </source>
</evidence>
<reference evidence="1" key="1">
    <citation type="submission" date="2024-02" db="EMBL/GenBank/DDBJ databases">
        <authorList>
            <consortium name="ELIXIR-Norway"/>
            <consortium name="Elixir Norway"/>
        </authorList>
    </citation>
    <scope>NUCLEOTIDE SEQUENCE</scope>
</reference>
<organism evidence="1 2">
    <name type="scientific">Sphagnum troendelagicum</name>
    <dbReference type="NCBI Taxonomy" id="128251"/>
    <lineage>
        <taxon>Eukaryota</taxon>
        <taxon>Viridiplantae</taxon>
        <taxon>Streptophyta</taxon>
        <taxon>Embryophyta</taxon>
        <taxon>Bryophyta</taxon>
        <taxon>Sphagnophytina</taxon>
        <taxon>Sphagnopsida</taxon>
        <taxon>Sphagnales</taxon>
        <taxon>Sphagnaceae</taxon>
        <taxon>Sphagnum</taxon>
    </lineage>
</organism>
<name>A0ABP0TN66_9BRYO</name>
<evidence type="ECO:0000313" key="2">
    <source>
        <dbReference type="Proteomes" id="UP001497512"/>
    </source>
</evidence>
<proteinExistence type="predicted"/>
<sequence>MAENLLSPVSCHNCTSAASAGALIRQDSAHVAGSQDTGTALKIIGLDHHQP</sequence>
<accession>A0ABP0TN66</accession>
<dbReference type="EMBL" id="OZ019905">
    <property type="protein sequence ID" value="CAK9200894.1"/>
    <property type="molecule type" value="Genomic_DNA"/>
</dbReference>
<gene>
    <name evidence="1" type="ORF">CSSPTR1EN2_LOCUS5635</name>
</gene>
<feature type="non-terminal residue" evidence="1">
    <location>
        <position position="51"/>
    </location>
</feature>